<feature type="non-terminal residue" evidence="1">
    <location>
        <position position="40"/>
    </location>
</feature>
<dbReference type="Gene3D" id="3.30.70.270">
    <property type="match status" value="1"/>
</dbReference>
<comment type="caution">
    <text evidence="1">The sequence shown here is derived from an EMBL/GenBank/DDBJ whole genome shotgun (WGS) entry which is preliminary data.</text>
</comment>
<keyword evidence="2" id="KW-1185">Reference proteome</keyword>
<sequence>MVVKTAEEGEHDRDLADILSSVRRYNMRLNPAKYSFGVQA</sequence>
<protein>
    <submittedName>
        <fullName evidence="1">Uncharacterized protein</fullName>
    </submittedName>
</protein>
<reference evidence="1 2" key="1">
    <citation type="journal article" date="2018" name="Front. Plant Sci.">
        <title>Red Clover (Trifolium pratense) and Zigzag Clover (T. medium) - A Picture of Genomic Similarities and Differences.</title>
        <authorList>
            <person name="Dluhosova J."/>
            <person name="Istvanek J."/>
            <person name="Nedelnik J."/>
            <person name="Repkova J."/>
        </authorList>
    </citation>
    <scope>NUCLEOTIDE SEQUENCE [LARGE SCALE GENOMIC DNA]</scope>
    <source>
        <strain evidence="2">cv. 10/8</strain>
        <tissue evidence="1">Leaf</tissue>
    </source>
</reference>
<name>A0A392V0Y8_9FABA</name>
<proteinExistence type="predicted"/>
<evidence type="ECO:0000313" key="1">
    <source>
        <dbReference type="EMBL" id="MCI81948.1"/>
    </source>
</evidence>
<accession>A0A392V0Y8</accession>
<dbReference type="Proteomes" id="UP000265520">
    <property type="component" value="Unassembled WGS sequence"/>
</dbReference>
<dbReference type="EMBL" id="LXQA011031476">
    <property type="protein sequence ID" value="MCI81948.1"/>
    <property type="molecule type" value="Genomic_DNA"/>
</dbReference>
<organism evidence="1 2">
    <name type="scientific">Trifolium medium</name>
    <dbReference type="NCBI Taxonomy" id="97028"/>
    <lineage>
        <taxon>Eukaryota</taxon>
        <taxon>Viridiplantae</taxon>
        <taxon>Streptophyta</taxon>
        <taxon>Embryophyta</taxon>
        <taxon>Tracheophyta</taxon>
        <taxon>Spermatophyta</taxon>
        <taxon>Magnoliopsida</taxon>
        <taxon>eudicotyledons</taxon>
        <taxon>Gunneridae</taxon>
        <taxon>Pentapetalae</taxon>
        <taxon>rosids</taxon>
        <taxon>fabids</taxon>
        <taxon>Fabales</taxon>
        <taxon>Fabaceae</taxon>
        <taxon>Papilionoideae</taxon>
        <taxon>50 kb inversion clade</taxon>
        <taxon>NPAAA clade</taxon>
        <taxon>Hologalegina</taxon>
        <taxon>IRL clade</taxon>
        <taxon>Trifolieae</taxon>
        <taxon>Trifolium</taxon>
    </lineage>
</organism>
<dbReference type="AlphaFoldDB" id="A0A392V0Y8"/>
<dbReference type="InterPro" id="IPR043128">
    <property type="entry name" value="Rev_trsase/Diguanyl_cyclase"/>
</dbReference>
<evidence type="ECO:0000313" key="2">
    <source>
        <dbReference type="Proteomes" id="UP000265520"/>
    </source>
</evidence>